<dbReference type="EMBL" id="JAULSO010000001">
    <property type="protein sequence ID" value="KAK3694137.1"/>
    <property type="molecule type" value="Genomic_DNA"/>
</dbReference>
<evidence type="ECO:0000313" key="3">
    <source>
        <dbReference type="Proteomes" id="UP001270362"/>
    </source>
</evidence>
<gene>
    <name evidence="2" type="ORF">B0T22DRAFT_487712</name>
</gene>
<organism evidence="2 3">
    <name type="scientific">Podospora appendiculata</name>
    <dbReference type="NCBI Taxonomy" id="314037"/>
    <lineage>
        <taxon>Eukaryota</taxon>
        <taxon>Fungi</taxon>
        <taxon>Dikarya</taxon>
        <taxon>Ascomycota</taxon>
        <taxon>Pezizomycotina</taxon>
        <taxon>Sordariomycetes</taxon>
        <taxon>Sordariomycetidae</taxon>
        <taxon>Sordariales</taxon>
        <taxon>Podosporaceae</taxon>
        <taxon>Podospora</taxon>
    </lineage>
</organism>
<keyword evidence="2" id="KW-0378">Hydrolase</keyword>
<dbReference type="CDD" id="cd11577">
    <property type="entry name" value="GH71"/>
    <property type="match status" value="1"/>
</dbReference>
<dbReference type="Gene3D" id="3.20.20.80">
    <property type="entry name" value="Glycosidases"/>
    <property type="match status" value="1"/>
</dbReference>
<sequence length="448" mass="47284">MHLLFAIAAALAVCVLPAQAAKEVFAHFLVGNANAFTFAEWQHDMQLAKAASIDGFSLNIAAQDSHNGASLATAFQAADSTGFKLFFSFDYAAQGAWPKDQVIALVNQYASHATYFKPDGTGKPLVTTFEGAGSAADWPSIKAATHCFFMPEWTSIGPRAAAAAANNVADGLASWNAWPVGATNMTTAPDTAFRAALNDNKPYMMPASPWFYTNLPAYGKNWLWRGDQLWDTRWQQIIAQQPDYVQVLTWNDLGESHYIGPVPPGPATSRLFAAAGAPLNYALHNPHDGWRALLPYYIQQYKTGGGGGRNSNAKMIAQDKLVMYYRVNPARACSAAGTTGNNPAFGQAAVPPDQMAADRVFYAALLDAPADVSVAIGGKVYKGVLSPPASGGASGVYTGSVPFAGRLGAVAVAVSRGGKTLVEVEGPGITTACQNGVENWNAVALSAP</sequence>
<protein>
    <submittedName>
        <fullName evidence="2">Glycoside hydrolase family 71 protein</fullName>
    </submittedName>
</protein>
<comment type="caution">
    <text evidence="2">The sequence shown here is derived from an EMBL/GenBank/DDBJ whole genome shotgun (WGS) entry which is preliminary data.</text>
</comment>
<dbReference type="GO" id="GO:0051118">
    <property type="term" value="F:glucan endo-1,3-alpha-glucosidase activity"/>
    <property type="evidence" value="ECO:0007669"/>
    <property type="project" value="InterPro"/>
</dbReference>
<reference evidence="2" key="2">
    <citation type="submission" date="2023-06" db="EMBL/GenBank/DDBJ databases">
        <authorList>
            <consortium name="Lawrence Berkeley National Laboratory"/>
            <person name="Haridas S."/>
            <person name="Hensen N."/>
            <person name="Bonometti L."/>
            <person name="Westerberg I."/>
            <person name="Brannstrom I.O."/>
            <person name="Guillou S."/>
            <person name="Cros-Aarteil S."/>
            <person name="Calhoun S."/>
            <person name="Kuo A."/>
            <person name="Mondo S."/>
            <person name="Pangilinan J."/>
            <person name="Riley R."/>
            <person name="Labutti K."/>
            <person name="Andreopoulos B."/>
            <person name="Lipzen A."/>
            <person name="Chen C."/>
            <person name="Yanf M."/>
            <person name="Daum C."/>
            <person name="Ng V."/>
            <person name="Clum A."/>
            <person name="Steindorff A."/>
            <person name="Ohm R."/>
            <person name="Martin F."/>
            <person name="Silar P."/>
            <person name="Natvig D."/>
            <person name="Lalanne C."/>
            <person name="Gautier V."/>
            <person name="Ament-Velasquez S.L."/>
            <person name="Kruys A."/>
            <person name="Hutchinson M.I."/>
            <person name="Powell A.J."/>
            <person name="Barry K."/>
            <person name="Miller A.N."/>
            <person name="Grigoriev I.V."/>
            <person name="Debuchy R."/>
            <person name="Gladieux P."/>
            <person name="Thoren M.H."/>
            <person name="Johannesson H."/>
        </authorList>
    </citation>
    <scope>NUCLEOTIDE SEQUENCE</scope>
    <source>
        <strain evidence="2">CBS 314.62</strain>
    </source>
</reference>
<dbReference type="Pfam" id="PF03659">
    <property type="entry name" value="Glyco_hydro_71"/>
    <property type="match status" value="1"/>
</dbReference>
<evidence type="ECO:0000256" key="1">
    <source>
        <dbReference type="SAM" id="SignalP"/>
    </source>
</evidence>
<dbReference type="Proteomes" id="UP001270362">
    <property type="component" value="Unassembled WGS sequence"/>
</dbReference>
<dbReference type="AlphaFoldDB" id="A0AAE1CGX3"/>
<feature type="signal peptide" evidence="1">
    <location>
        <begin position="1"/>
        <end position="20"/>
    </location>
</feature>
<proteinExistence type="predicted"/>
<keyword evidence="3" id="KW-1185">Reference proteome</keyword>
<reference evidence="2" key="1">
    <citation type="journal article" date="2023" name="Mol. Phylogenet. Evol.">
        <title>Genome-scale phylogeny and comparative genomics of the fungal order Sordariales.</title>
        <authorList>
            <person name="Hensen N."/>
            <person name="Bonometti L."/>
            <person name="Westerberg I."/>
            <person name="Brannstrom I.O."/>
            <person name="Guillou S."/>
            <person name="Cros-Aarteil S."/>
            <person name="Calhoun S."/>
            <person name="Haridas S."/>
            <person name="Kuo A."/>
            <person name="Mondo S."/>
            <person name="Pangilinan J."/>
            <person name="Riley R."/>
            <person name="LaButti K."/>
            <person name="Andreopoulos B."/>
            <person name="Lipzen A."/>
            <person name="Chen C."/>
            <person name="Yan M."/>
            <person name="Daum C."/>
            <person name="Ng V."/>
            <person name="Clum A."/>
            <person name="Steindorff A."/>
            <person name="Ohm R.A."/>
            <person name="Martin F."/>
            <person name="Silar P."/>
            <person name="Natvig D.O."/>
            <person name="Lalanne C."/>
            <person name="Gautier V."/>
            <person name="Ament-Velasquez S.L."/>
            <person name="Kruys A."/>
            <person name="Hutchinson M.I."/>
            <person name="Powell A.J."/>
            <person name="Barry K."/>
            <person name="Miller A.N."/>
            <person name="Grigoriev I.V."/>
            <person name="Debuchy R."/>
            <person name="Gladieux P."/>
            <person name="Hiltunen Thoren M."/>
            <person name="Johannesson H."/>
        </authorList>
    </citation>
    <scope>NUCLEOTIDE SEQUENCE</scope>
    <source>
        <strain evidence="2">CBS 314.62</strain>
    </source>
</reference>
<name>A0AAE1CGX3_9PEZI</name>
<evidence type="ECO:0000313" key="2">
    <source>
        <dbReference type="EMBL" id="KAK3694137.1"/>
    </source>
</evidence>
<keyword evidence="1" id="KW-0732">Signal</keyword>
<accession>A0AAE1CGX3</accession>
<feature type="chain" id="PRO_5042149221" evidence="1">
    <location>
        <begin position="21"/>
        <end position="448"/>
    </location>
</feature>
<dbReference type="InterPro" id="IPR005197">
    <property type="entry name" value="Glyco_hydro_71"/>
</dbReference>